<feature type="transmembrane region" description="Helical" evidence="1">
    <location>
        <begin position="115"/>
        <end position="132"/>
    </location>
</feature>
<feature type="transmembrane region" description="Helical" evidence="1">
    <location>
        <begin position="14"/>
        <end position="33"/>
    </location>
</feature>
<name>A0A9Q9M2M4_LEICA</name>
<sequence length="468" mass="52347">MSDKAVVAAQNRRILFSFVFTAALAVGSLVLLNRTLLNGVLLQDLHYLYLGGAFMINLFAIYYYIVHPNAGFASIQVSYYFAFGALFPALVYTSIGLYPWPIAYQVVSQELLRKTSFMCLVFSLFLHAGIFYGMRGKYLPPARRTAGLSAKLALPVLLAGYFFTLLLYAWIGLDIITTPRIQIEHTLSDAGGPRFAIFKRVSLLLFALSLVAGFIARNDPHPKNRRIFLWLFVVMAATLFVFVNPVNSARWRLIGFVASFILLFAPLNSTAAKFWTFWAMFAGSILLYPLLSVFSRTSRQWDRISSGAWQEFFAAGDFDGYQSMMHGVYWAQEFGLYLGSGLVNSALSFIPRQVWPDKPVHSGQIVSEWLGSANTNLSMPLFGEAYLNFHLFGALLIFVAGFAVARIDKLLRSEPSATLSYFAALVVGGSMLFITRGALQAVTEFVWQIMILIALTVWICRKKRARAV</sequence>
<feature type="transmembrane region" description="Helical" evidence="1">
    <location>
        <begin position="152"/>
        <end position="171"/>
    </location>
</feature>
<evidence type="ECO:0000313" key="3">
    <source>
        <dbReference type="Proteomes" id="UP001058713"/>
    </source>
</evidence>
<feature type="transmembrane region" description="Helical" evidence="1">
    <location>
        <begin position="419"/>
        <end position="439"/>
    </location>
</feature>
<feature type="transmembrane region" description="Helical" evidence="1">
    <location>
        <begin position="45"/>
        <end position="65"/>
    </location>
</feature>
<dbReference type="RefSeq" id="WP_259971241.1">
    <property type="nucleotide sequence ID" value="NZ_CP081070.1"/>
</dbReference>
<dbReference type="AlphaFoldDB" id="A0A9Q9M2M4"/>
<proteinExistence type="predicted"/>
<feature type="transmembrane region" description="Helical" evidence="1">
    <location>
        <begin position="385"/>
        <end position="407"/>
    </location>
</feature>
<organism evidence="2 3">
    <name type="scientific">Leisingera caerulea</name>
    <name type="common">Phaeobacter caeruleus</name>
    <dbReference type="NCBI Taxonomy" id="506591"/>
    <lineage>
        <taxon>Bacteria</taxon>
        <taxon>Pseudomonadati</taxon>
        <taxon>Pseudomonadota</taxon>
        <taxon>Alphaproteobacteria</taxon>
        <taxon>Rhodobacterales</taxon>
        <taxon>Roseobacteraceae</taxon>
        <taxon>Leisingera</taxon>
    </lineage>
</organism>
<keyword evidence="1" id="KW-0812">Transmembrane</keyword>
<gene>
    <name evidence="2" type="ORF">K3721_17190</name>
</gene>
<dbReference type="KEGG" id="lcae:K3721_17190"/>
<keyword evidence="1" id="KW-0472">Membrane</keyword>
<feature type="transmembrane region" description="Helical" evidence="1">
    <location>
        <begin position="445"/>
        <end position="461"/>
    </location>
</feature>
<reference evidence="2" key="1">
    <citation type="submission" date="2021-08" db="EMBL/GenBank/DDBJ databases">
        <authorList>
            <person name="Nwanade C."/>
            <person name="Wang M."/>
            <person name="Masoudi A."/>
            <person name="Yu Z."/>
            <person name="Liu J."/>
        </authorList>
    </citation>
    <scope>NUCLEOTIDE SEQUENCE</scope>
    <source>
        <strain evidence="2">S122</strain>
    </source>
</reference>
<feature type="transmembrane region" description="Helical" evidence="1">
    <location>
        <begin position="77"/>
        <end position="95"/>
    </location>
</feature>
<evidence type="ECO:0000313" key="2">
    <source>
        <dbReference type="EMBL" id="UWQ53693.1"/>
    </source>
</evidence>
<dbReference type="EMBL" id="CP081070">
    <property type="protein sequence ID" value="UWQ53693.1"/>
    <property type="molecule type" value="Genomic_DNA"/>
</dbReference>
<feature type="transmembrane region" description="Helical" evidence="1">
    <location>
        <begin position="197"/>
        <end position="215"/>
    </location>
</feature>
<evidence type="ECO:0008006" key="4">
    <source>
        <dbReference type="Google" id="ProtNLM"/>
    </source>
</evidence>
<accession>A0A9Q9M2M4</accession>
<feature type="transmembrane region" description="Helical" evidence="1">
    <location>
        <begin position="274"/>
        <end position="291"/>
    </location>
</feature>
<dbReference type="Proteomes" id="UP001058713">
    <property type="component" value="Chromosome"/>
</dbReference>
<protein>
    <recommendedName>
        <fullName evidence="4">O-antigen polysaccharide polymerase Wzy</fullName>
    </recommendedName>
</protein>
<feature type="transmembrane region" description="Helical" evidence="1">
    <location>
        <begin position="227"/>
        <end position="243"/>
    </location>
</feature>
<keyword evidence="1" id="KW-1133">Transmembrane helix</keyword>
<evidence type="ECO:0000256" key="1">
    <source>
        <dbReference type="SAM" id="Phobius"/>
    </source>
</evidence>